<sequence length="134" mass="15729">MEKKGATYQYHLKVEKQHLDDLNHVNNMVYIQWINDISEKHWDLITNPELEENYFWVVLRHEVDYLGQALLDDELTLKTNVGETGGVKSVREVYIYKGDTLLVQAKTTWCLVNRKTLKPQRIGNDILAILFPEN</sequence>
<reference evidence="3 4" key="1">
    <citation type="submission" date="2024-02" db="EMBL/GenBank/DDBJ databases">
        <title>A Gaetbulibacter species isolated from tidal flats and genomic insights of their niches.</title>
        <authorList>
            <person name="Ye Y."/>
        </authorList>
    </citation>
    <scope>NUCLEOTIDE SEQUENCE [LARGE SCALE GENOMIC DNA]</scope>
    <source>
        <strain evidence="3 4">KYW382</strain>
    </source>
</reference>
<dbReference type="Gene3D" id="3.10.129.10">
    <property type="entry name" value="Hotdog Thioesterase"/>
    <property type="match status" value="1"/>
</dbReference>
<evidence type="ECO:0000313" key="3">
    <source>
        <dbReference type="EMBL" id="MFH6772737.1"/>
    </source>
</evidence>
<comment type="caution">
    <text evidence="3">The sequence shown here is derived from an EMBL/GenBank/DDBJ whole genome shotgun (WGS) entry which is preliminary data.</text>
</comment>
<dbReference type="InterPro" id="IPR002864">
    <property type="entry name" value="Acyl-ACP_thioesterase_NHD"/>
</dbReference>
<evidence type="ECO:0000313" key="4">
    <source>
        <dbReference type="Proteomes" id="UP001610100"/>
    </source>
</evidence>
<dbReference type="CDD" id="cd00586">
    <property type="entry name" value="4HBT"/>
    <property type="match status" value="1"/>
</dbReference>
<gene>
    <name evidence="3" type="ORF">V8G58_12410</name>
</gene>
<protein>
    <submittedName>
        <fullName evidence="3">Thioesterase family protein</fullName>
        <ecNumber evidence="3">3.1.2.-</ecNumber>
    </submittedName>
</protein>
<evidence type="ECO:0000256" key="1">
    <source>
        <dbReference type="ARBA" id="ARBA00022801"/>
    </source>
</evidence>
<dbReference type="SUPFAM" id="SSF54637">
    <property type="entry name" value="Thioesterase/thiol ester dehydrase-isomerase"/>
    <property type="match status" value="1"/>
</dbReference>
<accession>A0ABW7N4F4</accession>
<dbReference type="GO" id="GO:0016787">
    <property type="term" value="F:hydrolase activity"/>
    <property type="evidence" value="ECO:0007669"/>
    <property type="project" value="UniProtKB-KW"/>
</dbReference>
<dbReference type="RefSeq" id="WP_344741816.1">
    <property type="nucleotide sequence ID" value="NZ_BAABAY010000006.1"/>
</dbReference>
<dbReference type="EMBL" id="JBAWKB010000004">
    <property type="protein sequence ID" value="MFH6772737.1"/>
    <property type="molecule type" value="Genomic_DNA"/>
</dbReference>
<dbReference type="EC" id="3.1.2.-" evidence="3"/>
<dbReference type="PANTHER" id="PTHR31793:SF37">
    <property type="entry name" value="ACYL-COA THIOESTER HYDROLASE YBGC"/>
    <property type="match status" value="1"/>
</dbReference>
<evidence type="ECO:0000259" key="2">
    <source>
        <dbReference type="Pfam" id="PF01643"/>
    </source>
</evidence>
<feature type="domain" description="Acyl-ACP thioesterase N-terminal hotdog" evidence="2">
    <location>
        <begin position="10"/>
        <end position="129"/>
    </location>
</feature>
<dbReference type="Pfam" id="PF01643">
    <property type="entry name" value="Acyl-ACP_TE"/>
    <property type="match status" value="1"/>
</dbReference>
<dbReference type="InterPro" id="IPR050563">
    <property type="entry name" value="4-hydroxybenzoyl-CoA_TE"/>
</dbReference>
<organism evidence="3 4">
    <name type="scientific">Gaetbulibacter aestuarii</name>
    <dbReference type="NCBI Taxonomy" id="1502358"/>
    <lineage>
        <taxon>Bacteria</taxon>
        <taxon>Pseudomonadati</taxon>
        <taxon>Bacteroidota</taxon>
        <taxon>Flavobacteriia</taxon>
        <taxon>Flavobacteriales</taxon>
        <taxon>Flavobacteriaceae</taxon>
        <taxon>Gaetbulibacter</taxon>
    </lineage>
</organism>
<dbReference type="Proteomes" id="UP001610100">
    <property type="component" value="Unassembled WGS sequence"/>
</dbReference>
<name>A0ABW7N4F4_9FLAO</name>
<dbReference type="InterPro" id="IPR029069">
    <property type="entry name" value="HotDog_dom_sf"/>
</dbReference>
<keyword evidence="4" id="KW-1185">Reference proteome</keyword>
<keyword evidence="1 3" id="KW-0378">Hydrolase</keyword>
<dbReference type="PANTHER" id="PTHR31793">
    <property type="entry name" value="4-HYDROXYBENZOYL-COA THIOESTERASE FAMILY MEMBER"/>
    <property type="match status" value="1"/>
</dbReference>
<proteinExistence type="predicted"/>